<dbReference type="EMBL" id="BPRH01003022">
    <property type="protein sequence ID" value="GJF19958.1"/>
    <property type="molecule type" value="Genomic_DNA"/>
</dbReference>
<dbReference type="Proteomes" id="UP001060504">
    <property type="component" value="Unassembled WGS sequence"/>
</dbReference>
<comment type="caution">
    <text evidence="3">The sequence shown here is derived from an EMBL/GenBank/DDBJ whole genome shotgun (WGS) entry which is preliminary data.</text>
</comment>
<accession>A0ABQ4VJJ0</accession>
<evidence type="ECO:0000313" key="3">
    <source>
        <dbReference type="EMBL" id="GJF19958.1"/>
    </source>
</evidence>
<protein>
    <recommendedName>
        <fullName evidence="5">DUF2561 domain-containing protein</fullName>
    </recommendedName>
</protein>
<evidence type="ECO:0000256" key="2">
    <source>
        <dbReference type="SAM" id="Phobius"/>
    </source>
</evidence>
<evidence type="ECO:0000256" key="1">
    <source>
        <dbReference type="SAM" id="MobiDB-lite"/>
    </source>
</evidence>
<reference evidence="3 4" key="1">
    <citation type="submission" date="2021-08" db="EMBL/GenBank/DDBJ databases">
        <title>Draft genome sequence of Mycolicibacterium sp. NGTWS1702 strain.</title>
        <authorList>
            <person name="Matsumoto M."/>
            <person name="Tang B.C.C."/>
            <person name="Machida Y."/>
            <person name="Matoyama H."/>
            <person name="Kishihara T."/>
            <person name="Sato S."/>
            <person name="Kondo I."/>
            <person name="Sano M."/>
            <person name="Kato G."/>
        </authorList>
    </citation>
    <scope>NUCLEOTIDE SEQUENCE [LARGE SCALE GENOMIC DNA]</scope>
    <source>
        <strain evidence="3 4">NGTWSNA01</strain>
    </source>
</reference>
<feature type="transmembrane region" description="Helical" evidence="2">
    <location>
        <begin position="191"/>
        <end position="215"/>
    </location>
</feature>
<sequence length="225" mass="22944">MTYLTDTADRSRPSSVFDLSALDRIDRILVGSCAAVWLAALGAGVAATVALVDLSRGHTAPSSDSGTPWILYTVIAVSAVVILGAVPLLMRARRAALEEPAPDSRPQTVASQPPAPAGGAEAPTEKFKAVAPAATPEPVGALPGEPDLAAPNAAAIDQLWLRCSVGIGCAMGVATLLTAVSTYVMAVDSDVVAWVLYGIAGAVTLGMAGIPWYALRELRTLADAA</sequence>
<feature type="transmembrane region" description="Helical" evidence="2">
    <location>
        <begin position="28"/>
        <end position="49"/>
    </location>
</feature>
<feature type="transmembrane region" description="Helical" evidence="2">
    <location>
        <begin position="159"/>
        <end position="185"/>
    </location>
</feature>
<keyword evidence="4" id="KW-1185">Reference proteome</keyword>
<evidence type="ECO:0008006" key="5">
    <source>
        <dbReference type="Google" id="ProtNLM"/>
    </source>
</evidence>
<feature type="region of interest" description="Disordered" evidence="1">
    <location>
        <begin position="99"/>
        <end position="129"/>
    </location>
</feature>
<proteinExistence type="predicted"/>
<dbReference type="InterPro" id="IPR024381">
    <property type="entry name" value="DUF2561"/>
</dbReference>
<gene>
    <name evidence="3" type="ORF">NGTWS1702_28910</name>
</gene>
<keyword evidence="2" id="KW-0472">Membrane</keyword>
<organism evidence="3 4">
    <name type="scientific">Mycolicibacterium cyprinidarum</name>
    <dbReference type="NCBI Taxonomy" id="2860311"/>
    <lineage>
        <taxon>Bacteria</taxon>
        <taxon>Bacillati</taxon>
        <taxon>Actinomycetota</taxon>
        <taxon>Actinomycetes</taxon>
        <taxon>Mycobacteriales</taxon>
        <taxon>Mycobacteriaceae</taxon>
        <taxon>Mycolicibacterium</taxon>
    </lineage>
</organism>
<dbReference type="Pfam" id="PF10812">
    <property type="entry name" value="DUF2561"/>
    <property type="match status" value="1"/>
</dbReference>
<keyword evidence="2" id="KW-1133">Transmembrane helix</keyword>
<keyword evidence="2" id="KW-0812">Transmembrane</keyword>
<evidence type="ECO:0000313" key="4">
    <source>
        <dbReference type="Proteomes" id="UP001060504"/>
    </source>
</evidence>
<name>A0ABQ4VJJ0_9MYCO</name>
<feature type="transmembrane region" description="Helical" evidence="2">
    <location>
        <begin position="69"/>
        <end position="90"/>
    </location>
</feature>